<accession>A0A3S1BF49</accession>
<feature type="non-terminal residue" evidence="1">
    <location>
        <position position="1"/>
    </location>
</feature>
<reference evidence="1 2" key="1">
    <citation type="submission" date="2019-01" db="EMBL/GenBank/DDBJ databases">
        <title>A draft genome assembly of the solar-powered sea slug Elysia chlorotica.</title>
        <authorList>
            <person name="Cai H."/>
            <person name="Li Q."/>
            <person name="Fang X."/>
            <person name="Li J."/>
            <person name="Curtis N.E."/>
            <person name="Altenburger A."/>
            <person name="Shibata T."/>
            <person name="Feng M."/>
            <person name="Maeda T."/>
            <person name="Schwartz J.A."/>
            <person name="Shigenobu S."/>
            <person name="Lundholm N."/>
            <person name="Nishiyama T."/>
            <person name="Yang H."/>
            <person name="Hasebe M."/>
            <person name="Li S."/>
            <person name="Pierce S.K."/>
            <person name="Wang J."/>
        </authorList>
    </citation>
    <scope>NUCLEOTIDE SEQUENCE [LARGE SCALE GENOMIC DNA]</scope>
    <source>
        <strain evidence="1">EC2010</strain>
        <tissue evidence="1">Whole organism of an adult</tissue>
    </source>
</reference>
<evidence type="ECO:0000313" key="1">
    <source>
        <dbReference type="EMBL" id="RUS82305.1"/>
    </source>
</evidence>
<organism evidence="1 2">
    <name type="scientific">Elysia chlorotica</name>
    <name type="common">Eastern emerald elysia</name>
    <name type="synonym">Sea slug</name>
    <dbReference type="NCBI Taxonomy" id="188477"/>
    <lineage>
        <taxon>Eukaryota</taxon>
        <taxon>Metazoa</taxon>
        <taxon>Spiralia</taxon>
        <taxon>Lophotrochozoa</taxon>
        <taxon>Mollusca</taxon>
        <taxon>Gastropoda</taxon>
        <taxon>Heterobranchia</taxon>
        <taxon>Euthyneura</taxon>
        <taxon>Panpulmonata</taxon>
        <taxon>Sacoglossa</taxon>
        <taxon>Placobranchoidea</taxon>
        <taxon>Plakobranchidae</taxon>
        <taxon>Elysia</taxon>
    </lineage>
</organism>
<keyword evidence="2" id="KW-1185">Reference proteome</keyword>
<comment type="caution">
    <text evidence="1">The sequence shown here is derived from an EMBL/GenBank/DDBJ whole genome shotgun (WGS) entry which is preliminary data.</text>
</comment>
<name>A0A3S1BF49_ELYCH</name>
<dbReference type="Proteomes" id="UP000271974">
    <property type="component" value="Unassembled WGS sequence"/>
</dbReference>
<sequence>CQEVKKKHTALLQPIPKCNQNKLFLQFAQVRTTATLAAREAFCVKVWCANLASLKTQQLATSLNSQQFKPQQVKPTLNSYSSLSKAFAFCQLGLTSWTSQ</sequence>
<dbReference type="AlphaFoldDB" id="A0A3S1BF49"/>
<dbReference type="EMBL" id="RQTK01000292">
    <property type="protein sequence ID" value="RUS82305.1"/>
    <property type="molecule type" value="Genomic_DNA"/>
</dbReference>
<protein>
    <submittedName>
        <fullName evidence="1">Uncharacterized protein</fullName>
    </submittedName>
</protein>
<gene>
    <name evidence="1" type="ORF">EGW08_009937</name>
</gene>
<proteinExistence type="predicted"/>
<evidence type="ECO:0000313" key="2">
    <source>
        <dbReference type="Proteomes" id="UP000271974"/>
    </source>
</evidence>